<reference evidence="4 5" key="1">
    <citation type="submission" date="2019-09" db="EMBL/GenBank/DDBJ databases">
        <title>Isolation and identification of active actinomycetes.</title>
        <authorList>
            <person name="Yu Z."/>
            <person name="Han C."/>
            <person name="Yu B."/>
        </authorList>
    </citation>
    <scope>NUCLEOTIDE SEQUENCE [LARGE SCALE GENOMIC DNA]</scope>
    <source>
        <strain evidence="4 5">NEAU-H2</strain>
    </source>
</reference>
<dbReference type="PANTHER" id="PTHR43639:SF1">
    <property type="entry name" value="SHORT-CHAIN DEHYDROGENASE_REDUCTASE FAMILY PROTEIN"/>
    <property type="match status" value="1"/>
</dbReference>
<dbReference type="AlphaFoldDB" id="A0A7J5DJ47"/>
<comment type="similarity">
    <text evidence="1">Belongs to the short-chain dehydrogenases/reductases (SDR) family.</text>
</comment>
<dbReference type="SMART" id="SM00822">
    <property type="entry name" value="PKS_KR"/>
    <property type="match status" value="1"/>
</dbReference>
<dbReference type="Gene3D" id="3.40.50.720">
    <property type="entry name" value="NAD(P)-binding Rossmann-like Domain"/>
    <property type="match status" value="1"/>
</dbReference>
<evidence type="ECO:0000256" key="1">
    <source>
        <dbReference type="ARBA" id="ARBA00006484"/>
    </source>
</evidence>
<dbReference type="Proteomes" id="UP000442990">
    <property type="component" value="Unassembled WGS sequence"/>
</dbReference>
<gene>
    <name evidence="4" type="ORF">F8144_11685</name>
</gene>
<name>A0A7J5DJ47_9ACTN</name>
<dbReference type="PRINTS" id="PR00081">
    <property type="entry name" value="GDHRDH"/>
</dbReference>
<evidence type="ECO:0000259" key="3">
    <source>
        <dbReference type="SMART" id="SM00822"/>
    </source>
</evidence>
<dbReference type="RefSeq" id="WP_151469195.1">
    <property type="nucleotide sequence ID" value="NZ_WBKG01000007.1"/>
</dbReference>
<dbReference type="EMBL" id="WBKG01000007">
    <property type="protein sequence ID" value="KAB1988717.1"/>
    <property type="molecule type" value="Genomic_DNA"/>
</dbReference>
<protein>
    <submittedName>
        <fullName evidence="4">SDR family oxidoreductase</fullName>
    </submittedName>
</protein>
<organism evidence="4 5">
    <name type="scientific">Streptomyces triticiradicis</name>
    <dbReference type="NCBI Taxonomy" id="2651189"/>
    <lineage>
        <taxon>Bacteria</taxon>
        <taxon>Bacillati</taxon>
        <taxon>Actinomycetota</taxon>
        <taxon>Actinomycetes</taxon>
        <taxon>Kitasatosporales</taxon>
        <taxon>Streptomycetaceae</taxon>
        <taxon>Streptomyces</taxon>
    </lineage>
</organism>
<feature type="domain" description="Ketoreductase" evidence="3">
    <location>
        <begin position="19"/>
        <end position="196"/>
    </location>
</feature>
<dbReference type="Pfam" id="PF13561">
    <property type="entry name" value="adh_short_C2"/>
    <property type="match status" value="1"/>
</dbReference>
<dbReference type="InterPro" id="IPR036291">
    <property type="entry name" value="NAD(P)-bd_dom_sf"/>
</dbReference>
<dbReference type="PANTHER" id="PTHR43639">
    <property type="entry name" value="OXIDOREDUCTASE, SHORT-CHAIN DEHYDROGENASE/REDUCTASE FAMILY (AFU_ORTHOLOGUE AFUA_5G02870)"/>
    <property type="match status" value="1"/>
</dbReference>
<dbReference type="PROSITE" id="PS00061">
    <property type="entry name" value="ADH_SHORT"/>
    <property type="match status" value="1"/>
</dbReference>
<dbReference type="FunFam" id="3.40.50.720:FF:000173">
    <property type="entry name" value="3-oxoacyl-[acyl-carrier protein] reductase"/>
    <property type="match status" value="1"/>
</dbReference>
<dbReference type="SUPFAM" id="SSF51735">
    <property type="entry name" value="NAD(P)-binding Rossmann-fold domains"/>
    <property type="match status" value="1"/>
</dbReference>
<dbReference type="InterPro" id="IPR057326">
    <property type="entry name" value="KR_dom"/>
</dbReference>
<dbReference type="GO" id="GO:0016491">
    <property type="term" value="F:oxidoreductase activity"/>
    <property type="evidence" value="ECO:0007669"/>
    <property type="project" value="UniProtKB-KW"/>
</dbReference>
<dbReference type="InterPro" id="IPR002347">
    <property type="entry name" value="SDR_fam"/>
</dbReference>
<accession>A0A7J5DJ47</accession>
<sequence>MSARERAAGTGTAADAGDRVAVISGGSKGLGRLLVERLLVDGWRVATFSRSANEFVKELQVTAEDRFLWEAADLTDPDSLREFVRTVRRRFGRVDLLINNAGVLHQELFLTTSAKQTSTLIAANLLAPITLAHACARSMTQQGGGQILNVSSINAIRGYRGVAVYSAAKAGLDGFSRSLARELGAFGIRVNSIVPGFFDSDMTSDVTEQNRERIQRRTPLGRLGDIHEIADAVLYLISPDASFITGQTIVVDGGITC</sequence>
<comment type="caution">
    <text evidence="4">The sequence shown here is derived from an EMBL/GenBank/DDBJ whole genome shotgun (WGS) entry which is preliminary data.</text>
</comment>
<proteinExistence type="inferred from homology"/>
<keyword evidence="2" id="KW-0560">Oxidoreductase</keyword>
<dbReference type="PRINTS" id="PR00080">
    <property type="entry name" value="SDRFAMILY"/>
</dbReference>
<dbReference type="InterPro" id="IPR020904">
    <property type="entry name" value="Sc_DH/Rdtase_CS"/>
</dbReference>
<keyword evidence="5" id="KW-1185">Reference proteome</keyword>
<evidence type="ECO:0000256" key="2">
    <source>
        <dbReference type="ARBA" id="ARBA00023002"/>
    </source>
</evidence>
<evidence type="ECO:0000313" key="4">
    <source>
        <dbReference type="EMBL" id="KAB1988717.1"/>
    </source>
</evidence>
<evidence type="ECO:0000313" key="5">
    <source>
        <dbReference type="Proteomes" id="UP000442990"/>
    </source>
</evidence>